<keyword evidence="2 5" id="KW-0732">Signal</keyword>
<dbReference type="GeneID" id="109104878"/>
<dbReference type="OrthoDB" id="8958824at2759"/>
<dbReference type="PROSITE" id="PS50835">
    <property type="entry name" value="IG_LIKE"/>
    <property type="match status" value="1"/>
</dbReference>
<evidence type="ECO:0000256" key="1">
    <source>
        <dbReference type="ARBA" id="ARBA00004370"/>
    </source>
</evidence>
<evidence type="ECO:0000256" key="5">
    <source>
        <dbReference type="SAM" id="SignalP"/>
    </source>
</evidence>
<evidence type="ECO:0000256" key="2">
    <source>
        <dbReference type="ARBA" id="ARBA00022729"/>
    </source>
</evidence>
<evidence type="ECO:0000313" key="7">
    <source>
        <dbReference type="RefSeq" id="XP_018973738.1"/>
    </source>
</evidence>
<dbReference type="PANTHER" id="PTHR12080:SF59">
    <property type="entry name" value="HEPATIC AND GLIAL CELL ADHESION MOLECULE"/>
    <property type="match status" value="1"/>
</dbReference>
<organism evidence="7">
    <name type="scientific">Cyprinus carpio</name>
    <name type="common">Common carp</name>
    <dbReference type="NCBI Taxonomy" id="7962"/>
    <lineage>
        <taxon>Eukaryota</taxon>
        <taxon>Metazoa</taxon>
        <taxon>Chordata</taxon>
        <taxon>Craniata</taxon>
        <taxon>Vertebrata</taxon>
        <taxon>Euteleostomi</taxon>
        <taxon>Actinopterygii</taxon>
        <taxon>Neopterygii</taxon>
        <taxon>Teleostei</taxon>
        <taxon>Ostariophysi</taxon>
        <taxon>Cypriniformes</taxon>
        <taxon>Cyprinidae</taxon>
        <taxon>Cyprininae</taxon>
        <taxon>Cyprinus</taxon>
    </lineage>
</organism>
<dbReference type="InterPro" id="IPR015631">
    <property type="entry name" value="CD2/SLAM_rcpt"/>
</dbReference>
<dbReference type="InterPro" id="IPR013783">
    <property type="entry name" value="Ig-like_fold"/>
</dbReference>
<dbReference type="AlphaFoldDB" id="A0A9Q9ZKL2"/>
<dbReference type="Pfam" id="PF07686">
    <property type="entry name" value="V-set"/>
    <property type="match status" value="1"/>
</dbReference>
<evidence type="ECO:0000259" key="6">
    <source>
        <dbReference type="PROSITE" id="PS50835"/>
    </source>
</evidence>
<gene>
    <name evidence="7" type="primary">LOC109104878</name>
</gene>
<dbReference type="GO" id="GO:0016020">
    <property type="term" value="C:membrane"/>
    <property type="evidence" value="ECO:0007669"/>
    <property type="project" value="UniProtKB-SubCell"/>
</dbReference>
<dbReference type="Gene3D" id="2.60.40.10">
    <property type="entry name" value="Immunoglobulins"/>
    <property type="match status" value="1"/>
</dbReference>
<dbReference type="SMART" id="SM00409">
    <property type="entry name" value="IG"/>
    <property type="match status" value="1"/>
</dbReference>
<protein>
    <submittedName>
        <fullName evidence="7">Uncharacterized protein LOC109104878</fullName>
    </submittedName>
</protein>
<accession>A0A9Q9ZKL2</accession>
<feature type="chain" id="PRO_5040278059" evidence="5">
    <location>
        <begin position="20"/>
        <end position="291"/>
    </location>
</feature>
<reference evidence="7" key="1">
    <citation type="submission" date="2025-08" db="UniProtKB">
        <authorList>
            <consortium name="RefSeq"/>
        </authorList>
    </citation>
    <scope>IDENTIFICATION</scope>
    <source>
        <tissue evidence="7">Muscle</tissue>
    </source>
</reference>
<dbReference type="KEGG" id="ccar:109104878"/>
<name>A0A9Q9ZKL2_CYPCA</name>
<dbReference type="InterPro" id="IPR013106">
    <property type="entry name" value="Ig_V-set"/>
</dbReference>
<dbReference type="GO" id="GO:0005911">
    <property type="term" value="C:cell-cell junction"/>
    <property type="evidence" value="ECO:0007669"/>
    <property type="project" value="TreeGrafter"/>
</dbReference>
<dbReference type="PANTHER" id="PTHR12080">
    <property type="entry name" value="SIGNALING LYMPHOCYTIC ACTIVATION MOLECULE"/>
    <property type="match status" value="1"/>
</dbReference>
<feature type="signal peptide" evidence="5">
    <location>
        <begin position="1"/>
        <end position="19"/>
    </location>
</feature>
<evidence type="ECO:0000256" key="3">
    <source>
        <dbReference type="ARBA" id="ARBA00023136"/>
    </source>
</evidence>
<dbReference type="InterPro" id="IPR007110">
    <property type="entry name" value="Ig-like_dom"/>
</dbReference>
<dbReference type="InterPro" id="IPR036179">
    <property type="entry name" value="Ig-like_dom_sf"/>
</dbReference>
<keyword evidence="4" id="KW-0325">Glycoprotein</keyword>
<proteinExistence type="predicted"/>
<dbReference type="Proteomes" id="UP001155660">
    <property type="component" value="Chromosome B7"/>
</dbReference>
<dbReference type="RefSeq" id="XP_018973738.1">
    <property type="nucleotide sequence ID" value="XM_019118193.2"/>
</dbReference>
<feature type="domain" description="Ig-like" evidence="6">
    <location>
        <begin position="127"/>
        <end position="212"/>
    </location>
</feature>
<evidence type="ECO:0000256" key="4">
    <source>
        <dbReference type="ARBA" id="ARBA00023180"/>
    </source>
</evidence>
<comment type="subcellular location">
    <subcellularLocation>
        <location evidence="1">Membrane</location>
    </subcellularLocation>
</comment>
<sequence>MSLCGVVLLCIVCIHQVRSSEESITSYSGQSVILKSGADRSWNLTRVQWSVYKNTTFIASLKDGDVIIYKFWRYQGRLHLNNETGDLTIRNVTVEDSMTYNVALLTSGALRIQNKVHLTVQESIKTPDIQKTLQSLSDSKCYIALECIASGQIVNLSWTPDGEFNGSYISGIPNSADSSLVLFASFSGNRKVTFNCTASSGQQRETRQMTVGCSDEKQKCEVSTVSCSCTSSVIWSILFTAVVLGLAYALTKNKDRIIPASREAYIHFIQNISTTSFSPGSPGVQGKQDAA</sequence>
<dbReference type="InterPro" id="IPR003599">
    <property type="entry name" value="Ig_sub"/>
</dbReference>
<keyword evidence="3" id="KW-0472">Membrane</keyword>
<dbReference type="SUPFAM" id="SSF48726">
    <property type="entry name" value="Immunoglobulin"/>
    <property type="match status" value="1"/>
</dbReference>